<dbReference type="Proteomes" id="UP000623250">
    <property type="component" value="Unassembled WGS sequence"/>
</dbReference>
<evidence type="ECO:0008006" key="4">
    <source>
        <dbReference type="Google" id="ProtNLM"/>
    </source>
</evidence>
<dbReference type="RefSeq" id="WP_155955179.1">
    <property type="nucleotide sequence ID" value="NZ_JAEMUK010000002.1"/>
</dbReference>
<name>A0A8I1KKJ7_9HYPH</name>
<feature type="transmembrane region" description="Helical" evidence="1">
    <location>
        <begin position="65"/>
        <end position="84"/>
    </location>
</feature>
<proteinExistence type="predicted"/>
<dbReference type="AlphaFoldDB" id="A0A8I1KKJ7"/>
<reference evidence="2 3" key="1">
    <citation type="submission" date="2020-12" db="EMBL/GenBank/DDBJ databases">
        <title>Revised draft genomes of Rhodomicrobium vannielii ATCC 17100 and Rhodomicrobium udaipurense JA643.</title>
        <authorList>
            <person name="Conners E.M."/>
            <person name="Davenport E.J."/>
            <person name="Bose A."/>
        </authorList>
    </citation>
    <scope>NUCLEOTIDE SEQUENCE [LARGE SCALE GENOMIC DNA]</scope>
    <source>
        <strain evidence="2 3">JA643</strain>
    </source>
</reference>
<keyword evidence="1" id="KW-1133">Transmembrane helix</keyword>
<keyword evidence="1" id="KW-0812">Transmembrane</keyword>
<keyword evidence="1" id="KW-0472">Membrane</keyword>
<feature type="transmembrane region" description="Helical" evidence="1">
    <location>
        <begin position="16"/>
        <end position="37"/>
    </location>
</feature>
<sequence length="392" mass="42271">MEYLNPSVKVAFTDEMMLVCIGCLAAPVGGGDLTIAFDQSWWRLRPLTMQDIKQLTRWSAPPMRLGNVSLPVLASAVLCLGALISPAHAVPSQPWYLAAFDHVMRVLVNSEAPAVQMASGSAEQQHNVDPAYYSRVTKEAGTITLRGNVPSDGDLKVLQGVAAAIAPGASVVDRTRINPGVPNRDVWLAAMTFALRQMGKLNTGSASLKNAAITIEGVTNADDDFAVIQKKVREEAPKGLNLQVALKPHDVRPFVWLAQLQQGAVHLSGHVPSEQDKVIFGHAQVLFQNLTINSSMEVAKGEPKGWIEATKVSLEMLSLLYSGSVAISETVVKIDGIYSSPAMVDLLKVYSKRLPEGFTLETNILEPVARAPAARAEDMSFVAHQARASYNP</sequence>
<comment type="caution">
    <text evidence="2">The sequence shown here is derived from an EMBL/GenBank/DDBJ whole genome shotgun (WGS) entry which is preliminary data.</text>
</comment>
<evidence type="ECO:0000256" key="1">
    <source>
        <dbReference type="SAM" id="Phobius"/>
    </source>
</evidence>
<organism evidence="2 3">
    <name type="scientific">Rhodomicrobium udaipurense</name>
    <dbReference type="NCBI Taxonomy" id="1202716"/>
    <lineage>
        <taxon>Bacteria</taxon>
        <taxon>Pseudomonadati</taxon>
        <taxon>Pseudomonadota</taxon>
        <taxon>Alphaproteobacteria</taxon>
        <taxon>Hyphomicrobiales</taxon>
        <taxon>Hyphomicrobiaceae</taxon>
        <taxon>Rhodomicrobium</taxon>
    </lineage>
</organism>
<gene>
    <name evidence="2" type="ORF">JDN41_00435</name>
</gene>
<evidence type="ECO:0000313" key="2">
    <source>
        <dbReference type="EMBL" id="MBJ7542023.1"/>
    </source>
</evidence>
<protein>
    <recommendedName>
        <fullName evidence="4">BON domain-containing protein</fullName>
    </recommendedName>
</protein>
<dbReference type="EMBL" id="JAEMUK010000002">
    <property type="protein sequence ID" value="MBJ7542023.1"/>
    <property type="molecule type" value="Genomic_DNA"/>
</dbReference>
<keyword evidence="3" id="KW-1185">Reference proteome</keyword>
<dbReference type="Gene3D" id="3.40.1520.20">
    <property type="match status" value="2"/>
</dbReference>
<evidence type="ECO:0000313" key="3">
    <source>
        <dbReference type="Proteomes" id="UP000623250"/>
    </source>
</evidence>
<accession>A0A8I1KKJ7</accession>